<keyword evidence="2" id="KW-1133">Transmembrane helix</keyword>
<sequence length="274" mass="29470">MSDDLPKAPEEALPSAGAAPGEPEATHAGGPAPAGEPASAPRRRGRTATLIAAAAALGLVGGACGGFLVQADREPTALPSLTQPELKQAGGEGPDPLPAAQDRKVRTDGDLRDLLVKAPKGAKDVTSRVTGDGWMEMPEFADTFEEPADAFSDRVIGSQIRRIAVAYWERGHQFTEVRLAQFRHEENLEAAVLTDRQNNFTAAEPVDSWPLPGTGDGMVHVLSRPERKAGYLPVYEARAFAHRGDISLQIWITDTRPVPKKTIMDLAERQMERL</sequence>
<keyword evidence="2" id="KW-0472">Membrane</keyword>
<evidence type="ECO:0000313" key="3">
    <source>
        <dbReference type="EMBL" id="MEU9581296.1"/>
    </source>
</evidence>
<evidence type="ECO:0000313" key="4">
    <source>
        <dbReference type="Proteomes" id="UP001551584"/>
    </source>
</evidence>
<keyword evidence="4" id="KW-1185">Reference proteome</keyword>
<evidence type="ECO:0000256" key="2">
    <source>
        <dbReference type="SAM" id="Phobius"/>
    </source>
</evidence>
<organism evidence="3 4">
    <name type="scientific">Streptomyces chilikensis</name>
    <dbReference type="NCBI Taxonomy" id="1194079"/>
    <lineage>
        <taxon>Bacteria</taxon>
        <taxon>Bacillati</taxon>
        <taxon>Actinomycetota</taxon>
        <taxon>Actinomycetes</taxon>
        <taxon>Kitasatosporales</taxon>
        <taxon>Streptomycetaceae</taxon>
        <taxon>Streptomyces</taxon>
    </lineage>
</organism>
<proteinExistence type="predicted"/>
<dbReference type="RefSeq" id="WP_359277791.1">
    <property type="nucleotide sequence ID" value="NZ_JBEZNA010000111.1"/>
</dbReference>
<comment type="caution">
    <text evidence="3">The sequence shown here is derived from an EMBL/GenBank/DDBJ whole genome shotgun (WGS) entry which is preliminary data.</text>
</comment>
<name>A0ABV3EYW4_9ACTN</name>
<reference evidence="3 4" key="1">
    <citation type="submission" date="2024-06" db="EMBL/GenBank/DDBJ databases">
        <title>The Natural Products Discovery Center: Release of the First 8490 Sequenced Strains for Exploring Actinobacteria Biosynthetic Diversity.</title>
        <authorList>
            <person name="Kalkreuter E."/>
            <person name="Kautsar S.A."/>
            <person name="Yang D."/>
            <person name="Bader C.D."/>
            <person name="Teijaro C.N."/>
            <person name="Fluegel L."/>
            <person name="Davis C.M."/>
            <person name="Simpson J.R."/>
            <person name="Lauterbach L."/>
            <person name="Steele A.D."/>
            <person name="Gui C."/>
            <person name="Meng S."/>
            <person name="Li G."/>
            <person name="Viehrig K."/>
            <person name="Ye F."/>
            <person name="Su P."/>
            <person name="Kiefer A.F."/>
            <person name="Nichols A."/>
            <person name="Cepeda A.J."/>
            <person name="Yan W."/>
            <person name="Fan B."/>
            <person name="Jiang Y."/>
            <person name="Adhikari A."/>
            <person name="Zheng C.-J."/>
            <person name="Schuster L."/>
            <person name="Cowan T.M."/>
            <person name="Smanski M.J."/>
            <person name="Chevrette M.G."/>
            <person name="De Carvalho L.P.S."/>
            <person name="Shen B."/>
        </authorList>
    </citation>
    <scope>NUCLEOTIDE SEQUENCE [LARGE SCALE GENOMIC DNA]</scope>
    <source>
        <strain evidence="3 4">NPDC048117</strain>
    </source>
</reference>
<accession>A0ABV3EYW4</accession>
<evidence type="ECO:0000256" key="1">
    <source>
        <dbReference type="SAM" id="MobiDB-lite"/>
    </source>
</evidence>
<keyword evidence="2" id="KW-0812">Transmembrane</keyword>
<feature type="compositionally biased region" description="Basic and acidic residues" evidence="1">
    <location>
        <begin position="1"/>
        <end position="10"/>
    </location>
</feature>
<gene>
    <name evidence="3" type="ORF">AB0D95_29175</name>
</gene>
<protein>
    <submittedName>
        <fullName evidence="3">Uncharacterized protein</fullName>
    </submittedName>
</protein>
<dbReference type="EMBL" id="JBEZNA010000111">
    <property type="protein sequence ID" value="MEU9581296.1"/>
    <property type="molecule type" value="Genomic_DNA"/>
</dbReference>
<feature type="compositionally biased region" description="Low complexity" evidence="1">
    <location>
        <begin position="11"/>
        <end position="40"/>
    </location>
</feature>
<feature type="region of interest" description="Disordered" evidence="1">
    <location>
        <begin position="1"/>
        <end position="45"/>
    </location>
</feature>
<feature type="transmembrane region" description="Helical" evidence="2">
    <location>
        <begin position="48"/>
        <end position="69"/>
    </location>
</feature>
<dbReference type="Proteomes" id="UP001551584">
    <property type="component" value="Unassembled WGS sequence"/>
</dbReference>